<evidence type="ECO:0000256" key="4">
    <source>
        <dbReference type="SAM" id="MobiDB-lite"/>
    </source>
</evidence>
<dbReference type="InterPro" id="IPR036770">
    <property type="entry name" value="Ankyrin_rpt-contain_sf"/>
</dbReference>
<evidence type="ECO:0000256" key="1">
    <source>
        <dbReference type="ARBA" id="ARBA00022737"/>
    </source>
</evidence>
<name>A0A7S3RH82_EMIHU</name>
<accession>A0A7S3RH82</accession>
<dbReference type="PROSITE" id="PS50088">
    <property type="entry name" value="ANK_REPEAT"/>
    <property type="match status" value="2"/>
</dbReference>
<feature type="compositionally biased region" description="Low complexity" evidence="4">
    <location>
        <begin position="138"/>
        <end position="173"/>
    </location>
</feature>
<keyword evidence="1" id="KW-0677">Repeat</keyword>
<feature type="region of interest" description="Disordered" evidence="4">
    <location>
        <begin position="132"/>
        <end position="188"/>
    </location>
</feature>
<feature type="region of interest" description="Disordered" evidence="4">
    <location>
        <begin position="224"/>
        <end position="256"/>
    </location>
</feature>
<dbReference type="PROSITE" id="PS50297">
    <property type="entry name" value="ANK_REP_REGION"/>
    <property type="match status" value="2"/>
</dbReference>
<dbReference type="SMART" id="SM00248">
    <property type="entry name" value="ANK"/>
    <property type="match status" value="3"/>
</dbReference>
<dbReference type="SUPFAM" id="SSF48403">
    <property type="entry name" value="Ankyrin repeat"/>
    <property type="match status" value="1"/>
</dbReference>
<feature type="compositionally biased region" description="Low complexity" evidence="4">
    <location>
        <begin position="229"/>
        <end position="240"/>
    </location>
</feature>
<dbReference type="EMBL" id="HBIR01003034">
    <property type="protein sequence ID" value="CAE0524168.1"/>
    <property type="molecule type" value="Transcribed_RNA"/>
</dbReference>
<feature type="repeat" description="ANK" evidence="3">
    <location>
        <begin position="67"/>
        <end position="87"/>
    </location>
</feature>
<gene>
    <name evidence="5" type="ORF">EHUX00137_LOCUS2158</name>
</gene>
<evidence type="ECO:0000256" key="2">
    <source>
        <dbReference type="ARBA" id="ARBA00023043"/>
    </source>
</evidence>
<keyword evidence="2 3" id="KW-0040">ANK repeat</keyword>
<evidence type="ECO:0000313" key="5">
    <source>
        <dbReference type="EMBL" id="CAE0524168.1"/>
    </source>
</evidence>
<sequence length="275" mass="29035">MASASRLAPLAEAAITPPHEAGHEAAERGDALHLGSTPLHEAAERGEAAQLAFLLSLGARADAVDSDGQTALHVAVSHGHLQAVEVLTRQTPCREIGLPDVYRMTPIHMAAELEESGEDMVALLLARGGDEVMRRRSSMGSAGSPRRSSSIGLGSPRQPTTPSTPSPRAASPSFLFRSGGSEVSNASRTTCASDDSISFIALEHDNASVRRMIRRASKGLPTPLPGCFSSIDDSIDDSSSPTPRGGRSMPPVPRRAQHCRADFPLALLQAPRCRR</sequence>
<protein>
    <submittedName>
        <fullName evidence="5">Uncharacterized protein</fullName>
    </submittedName>
</protein>
<dbReference type="Gene3D" id="1.25.40.20">
    <property type="entry name" value="Ankyrin repeat-containing domain"/>
    <property type="match status" value="1"/>
</dbReference>
<dbReference type="InterPro" id="IPR002110">
    <property type="entry name" value="Ankyrin_rpt"/>
</dbReference>
<dbReference type="Pfam" id="PF12796">
    <property type="entry name" value="Ank_2"/>
    <property type="match status" value="1"/>
</dbReference>
<dbReference type="AlphaFoldDB" id="A0A7S3RH82"/>
<feature type="repeat" description="ANK" evidence="3">
    <location>
        <begin position="34"/>
        <end position="66"/>
    </location>
</feature>
<feature type="region of interest" description="Disordered" evidence="4">
    <location>
        <begin position="1"/>
        <end position="26"/>
    </location>
</feature>
<reference evidence="5" key="1">
    <citation type="submission" date="2021-01" db="EMBL/GenBank/DDBJ databases">
        <authorList>
            <person name="Corre E."/>
            <person name="Pelletier E."/>
            <person name="Niang G."/>
            <person name="Scheremetjew M."/>
            <person name="Finn R."/>
            <person name="Kale V."/>
            <person name="Holt S."/>
            <person name="Cochrane G."/>
            <person name="Meng A."/>
            <person name="Brown T."/>
            <person name="Cohen L."/>
        </authorList>
    </citation>
    <scope>NUCLEOTIDE SEQUENCE</scope>
    <source>
        <strain evidence="5">379</strain>
    </source>
</reference>
<evidence type="ECO:0000256" key="3">
    <source>
        <dbReference type="PROSITE-ProRule" id="PRU00023"/>
    </source>
</evidence>
<dbReference type="PANTHER" id="PTHR24173:SF74">
    <property type="entry name" value="ANKYRIN REPEAT DOMAIN-CONTAINING PROTEIN 16"/>
    <property type="match status" value="1"/>
</dbReference>
<proteinExistence type="predicted"/>
<dbReference type="PANTHER" id="PTHR24173">
    <property type="entry name" value="ANKYRIN REPEAT CONTAINING"/>
    <property type="match status" value="1"/>
</dbReference>
<organism evidence="5">
    <name type="scientific">Emiliania huxleyi</name>
    <name type="common">Coccolithophore</name>
    <name type="synonym">Pontosphaera huxleyi</name>
    <dbReference type="NCBI Taxonomy" id="2903"/>
    <lineage>
        <taxon>Eukaryota</taxon>
        <taxon>Haptista</taxon>
        <taxon>Haptophyta</taxon>
        <taxon>Prymnesiophyceae</taxon>
        <taxon>Isochrysidales</taxon>
        <taxon>Noelaerhabdaceae</taxon>
        <taxon>Emiliania</taxon>
    </lineage>
</organism>